<dbReference type="EMBL" id="CP158300">
    <property type="protein sequence ID" value="XBV87481.1"/>
    <property type="molecule type" value="Genomic_DNA"/>
</dbReference>
<evidence type="ECO:0000259" key="4">
    <source>
        <dbReference type="Pfam" id="PF02770"/>
    </source>
</evidence>
<organism evidence="7">
    <name type="scientific">Deinococcus sonorensis KR-87</name>
    <dbReference type="NCBI Taxonomy" id="694439"/>
    <lineage>
        <taxon>Bacteria</taxon>
        <taxon>Thermotogati</taxon>
        <taxon>Deinococcota</taxon>
        <taxon>Deinococci</taxon>
        <taxon>Deinococcales</taxon>
        <taxon>Deinococcaceae</taxon>
        <taxon>Deinococcus</taxon>
    </lineage>
</organism>
<gene>
    <name evidence="7" type="ORF">ABOD76_20750</name>
</gene>
<keyword evidence="7" id="KW-0614">Plasmid</keyword>
<dbReference type="InterPro" id="IPR013786">
    <property type="entry name" value="AcylCoA_DH/ox_N"/>
</dbReference>
<dbReference type="Gene3D" id="2.40.110.10">
    <property type="entry name" value="Butyryl-CoA Dehydrogenase, subunit A, domain 2"/>
    <property type="match status" value="1"/>
</dbReference>
<evidence type="ECO:0000256" key="1">
    <source>
        <dbReference type="ARBA" id="ARBA00022630"/>
    </source>
</evidence>
<dbReference type="SUPFAM" id="SSF56645">
    <property type="entry name" value="Acyl-CoA dehydrogenase NM domain-like"/>
    <property type="match status" value="1"/>
</dbReference>
<dbReference type="AlphaFoldDB" id="A0AAU7UG08"/>
<evidence type="ECO:0000256" key="2">
    <source>
        <dbReference type="ARBA" id="ARBA00023002"/>
    </source>
</evidence>
<dbReference type="RefSeq" id="WP_350245630.1">
    <property type="nucleotide sequence ID" value="NZ_CP158300.1"/>
</dbReference>
<dbReference type="InterPro" id="IPR009100">
    <property type="entry name" value="AcylCoA_DH/oxidase_NM_dom_sf"/>
</dbReference>
<dbReference type="GO" id="GO:0003995">
    <property type="term" value="F:acyl-CoA dehydrogenase activity"/>
    <property type="evidence" value="ECO:0007669"/>
    <property type="project" value="TreeGrafter"/>
</dbReference>
<keyword evidence="1" id="KW-0285">Flavoprotein</keyword>
<evidence type="ECO:0000259" key="5">
    <source>
        <dbReference type="Pfam" id="PF02771"/>
    </source>
</evidence>
<evidence type="ECO:0000313" key="7">
    <source>
        <dbReference type="EMBL" id="XBV87481.1"/>
    </source>
</evidence>
<dbReference type="SUPFAM" id="SSF47203">
    <property type="entry name" value="Acyl-CoA dehydrogenase C-terminal domain-like"/>
    <property type="match status" value="1"/>
</dbReference>
<keyword evidence="2 7" id="KW-0560">Oxidoreductase</keyword>
<dbReference type="PANTHER" id="PTHR43884:SF25">
    <property type="entry name" value="ACYL-COA DEHYDROGENASE YDBM-RELATED"/>
    <property type="match status" value="1"/>
</dbReference>
<dbReference type="Gene3D" id="1.20.140.10">
    <property type="entry name" value="Butyryl-CoA Dehydrogenase, subunit A, domain 3"/>
    <property type="match status" value="1"/>
</dbReference>
<proteinExistence type="predicted"/>
<dbReference type="KEGG" id="dsc:ABOD76_20750"/>
<dbReference type="Pfam" id="PF02770">
    <property type="entry name" value="Acyl-CoA_dh_M"/>
    <property type="match status" value="1"/>
</dbReference>
<dbReference type="InterPro" id="IPR046373">
    <property type="entry name" value="Acyl-CoA_Oxase/DH_mid-dom_sf"/>
</dbReference>
<reference evidence="7" key="1">
    <citation type="submission" date="2024-06" db="EMBL/GenBank/DDBJ databases">
        <title>Draft Genome Sequence of Deinococcus sonorensis Type Strain KR-87, a Biofilm Producing Representative of the Genus Deinococcus.</title>
        <authorList>
            <person name="Boren L.S."/>
            <person name="Grosso R.A."/>
            <person name="Hugenberg-Cox A.N."/>
            <person name="Hill J.T.E."/>
            <person name="Albert C.M."/>
            <person name="Tuohy J.M."/>
        </authorList>
    </citation>
    <scope>NUCLEOTIDE SEQUENCE</scope>
    <source>
        <strain evidence="7">KR-87</strain>
        <plasmid evidence="7">pDson02</plasmid>
    </source>
</reference>
<dbReference type="InterPro" id="IPR036250">
    <property type="entry name" value="AcylCo_DH-like_C"/>
</dbReference>
<dbReference type="EC" id="1.-.-.-" evidence="7"/>
<dbReference type="InterPro" id="IPR037069">
    <property type="entry name" value="AcylCoA_DH/ox_N_sf"/>
</dbReference>
<dbReference type="PIRSF" id="PIRSF016578">
    <property type="entry name" value="HsaA"/>
    <property type="match status" value="1"/>
</dbReference>
<dbReference type="PANTHER" id="PTHR43884">
    <property type="entry name" value="ACYL-COA DEHYDROGENASE"/>
    <property type="match status" value="1"/>
</dbReference>
<evidence type="ECO:0000256" key="3">
    <source>
        <dbReference type="SAM" id="MobiDB-lite"/>
    </source>
</evidence>
<dbReference type="Gene3D" id="1.10.540.10">
    <property type="entry name" value="Acyl-CoA dehydrogenase/oxidase, N-terminal domain"/>
    <property type="match status" value="1"/>
</dbReference>
<sequence>MTSTEQATRQDHLNALTGRLAEVFAAQAAHADRNGRLSEAGVQALRESGYPALTVPQRLGGLGASLYEFAVQQERLGRADASLALVAAMNAHLLGSLGEQGGLPEPLYAELARASVQRGALSNSLASEPELGSPSRGGLPATRAEPVPGGWRVTGRKTWSTGSSALDYLVVTAATPADEVWRFVIPADREGVRVLPTWEGSLALRGSASDDVQLDRVWVPDSHAVRPAAPNPLGGGWFWTAVAATYLGVGQAALDALVTYAHQRVPTALGAPIATLPRIQQTVGQMQLTLLGARSVLHAATQGWAGAPQERERLLPQLAGAKLLCTNAAVQVTDLALRAAGGAALTAALPLERLFRDARAGLTHPPGDDQGHTLLGRAALNL</sequence>
<dbReference type="Pfam" id="PF02771">
    <property type="entry name" value="Acyl-CoA_dh_N"/>
    <property type="match status" value="1"/>
</dbReference>
<geneLocation type="plasmid" evidence="7">
    <name>pDson02</name>
</geneLocation>
<dbReference type="InterPro" id="IPR006091">
    <property type="entry name" value="Acyl-CoA_Oxase/DH_mid-dom"/>
</dbReference>
<dbReference type="CDD" id="cd00567">
    <property type="entry name" value="ACAD"/>
    <property type="match status" value="1"/>
</dbReference>
<protein>
    <submittedName>
        <fullName evidence="7">Acyl-CoA dehydrogenase family protein</fullName>
        <ecNumber evidence="7">1.-.-.-</ecNumber>
    </submittedName>
</protein>
<feature type="domain" description="Acyl-CoA oxidase/dehydrogenase middle" evidence="4">
    <location>
        <begin position="126"/>
        <end position="217"/>
    </location>
</feature>
<name>A0AAU7UG08_9DEIO</name>
<feature type="region of interest" description="Disordered" evidence="3">
    <location>
        <begin position="123"/>
        <end position="153"/>
    </location>
</feature>
<dbReference type="Pfam" id="PF08028">
    <property type="entry name" value="Acyl-CoA_dh_2"/>
    <property type="match status" value="1"/>
</dbReference>
<dbReference type="GO" id="GO:0050660">
    <property type="term" value="F:flavin adenine dinucleotide binding"/>
    <property type="evidence" value="ECO:0007669"/>
    <property type="project" value="InterPro"/>
</dbReference>
<evidence type="ECO:0000259" key="6">
    <source>
        <dbReference type="Pfam" id="PF08028"/>
    </source>
</evidence>
<feature type="domain" description="Acyl-CoA dehydrogenase/oxidase N-terminal" evidence="5">
    <location>
        <begin position="21"/>
        <end position="94"/>
    </location>
</feature>
<accession>A0AAU7UG08</accession>
<feature type="domain" description="Acyl-CoA dehydrogenase C-terminal" evidence="6">
    <location>
        <begin position="242"/>
        <end position="364"/>
    </location>
</feature>
<dbReference type="InterPro" id="IPR013107">
    <property type="entry name" value="Acyl-CoA_DH_C"/>
</dbReference>